<keyword evidence="5" id="KW-0456">Lyase</keyword>
<evidence type="ECO:0000256" key="1">
    <source>
        <dbReference type="ARBA" id="ARBA00022962"/>
    </source>
</evidence>
<dbReference type="InterPro" id="IPR029062">
    <property type="entry name" value="Class_I_gatase-like"/>
</dbReference>
<dbReference type="InterPro" id="IPR043131">
    <property type="entry name" value="BCAT-like_N"/>
</dbReference>
<dbReference type="Pfam" id="PF00425">
    <property type="entry name" value="Chorismate_bind"/>
    <property type="match status" value="1"/>
</dbReference>
<dbReference type="Gene3D" id="3.30.470.10">
    <property type="match status" value="1"/>
</dbReference>
<dbReference type="PANTHER" id="PTHR11236:SF50">
    <property type="entry name" value="AMINODEOXYCHORISMATE SYNTHASE COMPONENT 1"/>
    <property type="match status" value="1"/>
</dbReference>
<evidence type="ECO:0000259" key="4">
    <source>
        <dbReference type="Pfam" id="PF00425"/>
    </source>
</evidence>
<dbReference type="InterPro" id="IPR015890">
    <property type="entry name" value="Chorismate_C"/>
</dbReference>
<dbReference type="PRINTS" id="PR00096">
    <property type="entry name" value="GATASE"/>
</dbReference>
<evidence type="ECO:0000259" key="3">
    <source>
        <dbReference type="Pfam" id="PF00117"/>
    </source>
</evidence>
<dbReference type="InterPro" id="IPR019999">
    <property type="entry name" value="Anth_synth_I-like"/>
</dbReference>
<dbReference type="Proteomes" id="UP000238413">
    <property type="component" value="Chromosome"/>
</dbReference>
<dbReference type="PRINTS" id="PR00097">
    <property type="entry name" value="ANTSNTHASEII"/>
</dbReference>
<protein>
    <submittedName>
        <fullName evidence="5">Bifunctional aminodeoxychorismate synthase component I/aminodeoxychorismate lyase</fullName>
    </submittedName>
</protein>
<dbReference type="PROSITE" id="PS51273">
    <property type="entry name" value="GATASE_TYPE_1"/>
    <property type="match status" value="1"/>
</dbReference>
<organism evidence="5 6">
    <name type="scientific">Streptomyces dengpaensis</name>
    <dbReference type="NCBI Taxonomy" id="2049881"/>
    <lineage>
        <taxon>Bacteria</taxon>
        <taxon>Bacillati</taxon>
        <taxon>Actinomycetota</taxon>
        <taxon>Actinomycetes</taxon>
        <taxon>Kitasatosporales</taxon>
        <taxon>Streptomycetaceae</taxon>
        <taxon>Streptomyces</taxon>
    </lineage>
</organism>
<dbReference type="NCBIfam" id="NF004530">
    <property type="entry name" value="PRK05877.1"/>
    <property type="match status" value="1"/>
</dbReference>
<feature type="region of interest" description="Disordered" evidence="2">
    <location>
        <begin position="437"/>
        <end position="463"/>
    </location>
</feature>
<dbReference type="InterPro" id="IPR001544">
    <property type="entry name" value="Aminotrans_IV"/>
</dbReference>
<dbReference type="InterPro" id="IPR043132">
    <property type="entry name" value="BCAT-like_C"/>
</dbReference>
<feature type="domain" description="Chorismate-utilising enzyme C-terminal" evidence="4">
    <location>
        <begin position="178"/>
        <end position="422"/>
    </location>
</feature>
<keyword evidence="6" id="KW-1185">Reference proteome</keyword>
<feature type="domain" description="Glutamine amidotransferase" evidence="3">
    <location>
        <begin position="716"/>
        <end position="899"/>
    </location>
</feature>
<dbReference type="NCBIfam" id="TIGR00566">
    <property type="entry name" value="trpG_papA"/>
    <property type="match status" value="1"/>
</dbReference>
<dbReference type="PANTHER" id="PTHR11236">
    <property type="entry name" value="AMINOBENZOATE/ANTHRANILATE SYNTHASE"/>
    <property type="match status" value="1"/>
</dbReference>
<gene>
    <name evidence="5" type="ORF">C4B68_00285</name>
</gene>
<evidence type="ECO:0000313" key="6">
    <source>
        <dbReference type="Proteomes" id="UP000238413"/>
    </source>
</evidence>
<dbReference type="Pfam" id="PF01063">
    <property type="entry name" value="Aminotran_4"/>
    <property type="match status" value="1"/>
</dbReference>
<dbReference type="Gene3D" id="3.20.10.10">
    <property type="entry name" value="D-amino Acid Aminotransferase, subunit A, domain 2"/>
    <property type="match status" value="1"/>
</dbReference>
<keyword evidence="1" id="KW-0315">Glutamine amidotransferase</keyword>
<dbReference type="RefSeq" id="WP_099506648.1">
    <property type="nucleotide sequence ID" value="NZ_CP026652.1"/>
</dbReference>
<evidence type="ECO:0000313" key="5">
    <source>
        <dbReference type="EMBL" id="AVH54531.1"/>
    </source>
</evidence>
<dbReference type="GO" id="GO:0016829">
    <property type="term" value="F:lyase activity"/>
    <property type="evidence" value="ECO:0007669"/>
    <property type="project" value="UniProtKB-KW"/>
</dbReference>
<dbReference type="Gene3D" id="3.40.50.880">
    <property type="match status" value="1"/>
</dbReference>
<dbReference type="InterPro" id="IPR036038">
    <property type="entry name" value="Aminotransferase-like"/>
</dbReference>
<reference evidence="5 6" key="1">
    <citation type="submission" date="2018-02" db="EMBL/GenBank/DDBJ databases">
        <title>Complete genome sequence of Streptomyces dengpaensis, the producer of angucyclines.</title>
        <authorList>
            <person name="Yumei L."/>
        </authorList>
    </citation>
    <scope>NUCLEOTIDE SEQUENCE [LARGE SCALE GENOMIC DNA]</scope>
    <source>
        <strain evidence="5 6">XZHG99</strain>
    </source>
</reference>
<dbReference type="Pfam" id="PF00117">
    <property type="entry name" value="GATase"/>
    <property type="match status" value="1"/>
</dbReference>
<dbReference type="InterPro" id="IPR005801">
    <property type="entry name" value="ADC_synthase"/>
</dbReference>
<dbReference type="SUPFAM" id="SSF52317">
    <property type="entry name" value="Class I glutamine amidotransferase-like"/>
    <property type="match status" value="1"/>
</dbReference>
<dbReference type="SUPFAM" id="SSF56322">
    <property type="entry name" value="ADC synthase"/>
    <property type="match status" value="1"/>
</dbReference>
<dbReference type="CDD" id="cd01743">
    <property type="entry name" value="GATase1_Anthranilate_Synthase"/>
    <property type="match status" value="1"/>
</dbReference>
<accession>A0ABN5HTY5</accession>
<dbReference type="SUPFAM" id="SSF56752">
    <property type="entry name" value="D-aminoacid aminotransferase-like PLP-dependent enzymes"/>
    <property type="match status" value="1"/>
</dbReference>
<dbReference type="InterPro" id="IPR017926">
    <property type="entry name" value="GATASE"/>
</dbReference>
<dbReference type="Gene3D" id="3.60.120.10">
    <property type="entry name" value="Anthranilate synthase"/>
    <property type="match status" value="1"/>
</dbReference>
<sequence>MPDDSAGLIQRRVACALEPLEVLARLGGRPGLTGLIGSWAGGGALITSDPVAPATSIADIDEHPAAAAGPGDGTAALPDPAGFVGGGWFGVLGYQLGRDLERLPAPPPRPAPVPELRVSYFDHVLRYDAGAGTWWFESVAGPDRAERHYRQVTARLHGRAPASRGYEFGPFRMTPAPAAHQDAVARCLEHIAAGDIFQANICLRAAAAFQGDPLEAFIRGVRGLRPAYAAYVTTSHGAVASFSPELFLDRRGRAVLTSPIKGTAPLSADPRDLASSQKDQAENTMIVDLMRNDLSRVCLPGSVHVPSTARAEAHTGVWHLVRDISGTLRPGVTDSQLVRVTFPPGSVTGAPKVRAMELISQLETTGREAYTGAIGYASAARLEMNVAIRTFEFLGDTAWIGVGGGIVLDSDPAKEMRECLDKLQPLLTAVGAALDESALDDPTRQPGPRRVGTARPAVGRDDAVTTRRPQAGLGVFETMLVTRGNVPHLAAHLGRLSASVRDLYSAALPDGLEHRIRASAGTCAGRGRLRVTVTPGRDTESITLTPLTGPASPPVTLVPVQVPGGWGVHKWADRTILDRDGNGAPWPPGRDALIMDDQDLLETGRASLFLADDDGVHTPRLDGRLLPGTTRRQVIDVLGQAGIPVHEHRLTLTDLSRATEVFLTNAIRGVTPVAGCTALPGRAWTRGPLTAWLQSRLRDTPHAPPRRRPPPRSRVLLVDNYDSFVYNLARYCQELGARTTVLRNDDPALDPETIAGRYDHVIISPGPGDPASAGRSVDIIRRLAGVTPILGVCLGHQCIGEAFGGRTVRAPRPVHGRHTLIHHDQQGIFAGLPPLLTAGRYHSLVTDESTLPGVLTPTARTPASLLMGVRHRHLPVHGIQAHPESILTPRGHDLLANFLAIPPDRASASRLASNAPAGSHWSDDSAGSR</sequence>
<evidence type="ECO:0000256" key="2">
    <source>
        <dbReference type="SAM" id="MobiDB-lite"/>
    </source>
</evidence>
<feature type="region of interest" description="Disordered" evidence="2">
    <location>
        <begin position="910"/>
        <end position="929"/>
    </location>
</feature>
<proteinExistence type="predicted"/>
<dbReference type="InterPro" id="IPR006221">
    <property type="entry name" value="TrpG/PapA_dom"/>
</dbReference>
<dbReference type="EMBL" id="CP026652">
    <property type="protein sequence ID" value="AVH54531.1"/>
    <property type="molecule type" value="Genomic_DNA"/>
</dbReference>
<dbReference type="PRINTS" id="PR00099">
    <property type="entry name" value="CPSGATASE"/>
</dbReference>
<name>A0ABN5HTY5_9ACTN</name>